<dbReference type="EMBL" id="CP001281">
    <property type="protein sequence ID" value="ACK53838.1"/>
    <property type="molecule type" value="Genomic_DNA"/>
</dbReference>
<sequence length="113" mass="12941">MKKGFALSTAQTLFYYLCAYKYSREHTMKINEIVQPANPPSVATDSAQSLSRIQSVIQQSAQSEKRKKPTKAELVMGLMAYGRLKRDAEQQQKDQLLRQLRNLEITKQLPPKL</sequence>
<dbReference type="HOGENOM" id="CLU_2132331_0_0_4"/>
<dbReference type="STRING" id="85643.Tmz1t_1076"/>
<dbReference type="Proteomes" id="UP000002186">
    <property type="component" value="Chromosome"/>
</dbReference>
<organism evidence="1 2">
    <name type="scientific">Thauera aminoaromatica</name>
    <dbReference type="NCBI Taxonomy" id="164330"/>
    <lineage>
        <taxon>Bacteria</taxon>
        <taxon>Pseudomonadati</taxon>
        <taxon>Pseudomonadota</taxon>
        <taxon>Betaproteobacteria</taxon>
        <taxon>Rhodocyclales</taxon>
        <taxon>Zoogloeaceae</taxon>
        <taxon>Thauera</taxon>
    </lineage>
</organism>
<dbReference type="AlphaFoldDB" id="C4ZJA5"/>
<evidence type="ECO:0000313" key="1">
    <source>
        <dbReference type="EMBL" id="ACK53838.1"/>
    </source>
</evidence>
<gene>
    <name evidence="1" type="ordered locus">Tmz1t_1076</name>
</gene>
<reference evidence="1 2" key="2">
    <citation type="journal article" date="2012" name="Stand. Genomic Sci.">
        <title>Complete genome sequence of Thauera aminoaromatica strain MZ1T.</title>
        <authorList>
            <person name="Jiang K."/>
            <person name="Sanseverino J."/>
            <person name="Chauhan A."/>
            <person name="Lucas S."/>
            <person name="Copeland A."/>
            <person name="Lapidus A."/>
            <person name="Del Rio T.G."/>
            <person name="Dalin E."/>
            <person name="Tice H."/>
            <person name="Bruce D."/>
            <person name="Goodwin L."/>
            <person name="Pitluck S."/>
            <person name="Sims D."/>
            <person name="Brettin T."/>
            <person name="Detter J.C."/>
            <person name="Han C."/>
            <person name="Chang Y.J."/>
            <person name="Larimer F."/>
            <person name="Land M."/>
            <person name="Hauser L."/>
            <person name="Kyrpides N.C."/>
            <person name="Mikhailova N."/>
            <person name="Moser S."/>
            <person name="Jegier P."/>
            <person name="Close D."/>
            <person name="Debruyn J.M."/>
            <person name="Wang Y."/>
            <person name="Layton A.C."/>
            <person name="Allen M.S."/>
            <person name="Sayler G.S."/>
        </authorList>
    </citation>
    <scope>NUCLEOTIDE SEQUENCE [LARGE SCALE GENOMIC DNA]</scope>
    <source>
        <strain evidence="1 2">MZ1T</strain>
    </source>
</reference>
<dbReference type="KEGG" id="tmz:Tmz1t_1076"/>
<accession>C4ZJA5</accession>
<name>C4ZJA5_THASP</name>
<protein>
    <submittedName>
        <fullName evidence="1">Uncharacterized protein</fullName>
    </submittedName>
</protein>
<reference evidence="2" key="1">
    <citation type="submission" date="2009-05" db="EMBL/GenBank/DDBJ databases">
        <title>Complete sequence of chromosome of Thauera sp. MZ1T.</title>
        <authorList>
            <consortium name="US DOE Joint Genome Institute"/>
            <person name="Lucas S."/>
            <person name="Copeland A."/>
            <person name="Lapidus A."/>
            <person name="Glavina del Rio T."/>
            <person name="Dalin E."/>
            <person name="Tice H."/>
            <person name="Bruce D."/>
            <person name="Goodwin L."/>
            <person name="Pitluck S."/>
            <person name="Sims D."/>
            <person name="Brettin T."/>
            <person name="Detter J.C."/>
            <person name="Han C."/>
            <person name="Larimer F."/>
            <person name="Land M."/>
            <person name="Hauser L."/>
            <person name="Kyrpides N."/>
            <person name="Mikhailova N."/>
            <person name="Sayler G.S."/>
        </authorList>
    </citation>
    <scope>NUCLEOTIDE SEQUENCE [LARGE SCALE GENOMIC DNA]</scope>
    <source>
        <strain evidence="2">MZ1T</strain>
    </source>
</reference>
<evidence type="ECO:0000313" key="2">
    <source>
        <dbReference type="Proteomes" id="UP000002186"/>
    </source>
</evidence>
<proteinExistence type="predicted"/>
<keyword evidence="2" id="KW-1185">Reference proteome</keyword>